<dbReference type="GO" id="GO:0014069">
    <property type="term" value="C:postsynaptic density"/>
    <property type="evidence" value="ECO:0007669"/>
    <property type="project" value="TreeGrafter"/>
</dbReference>
<dbReference type="InterPro" id="IPR051336">
    <property type="entry name" value="RhoGEF_Guanine_NuclExch_SF"/>
</dbReference>
<name>A0A3B5MDI1_9TELE</name>
<keyword evidence="2" id="KW-0175">Coiled coil</keyword>
<dbReference type="Pfam" id="PF23323">
    <property type="entry name" value="Spectrin_6"/>
    <property type="match status" value="1"/>
</dbReference>
<dbReference type="Ensembl" id="ENSXCOT00000022596.1">
    <property type="protein sequence ID" value="ENSXCOP00000022323.1"/>
    <property type="gene ID" value="ENSXCOG00000016672.1"/>
</dbReference>
<dbReference type="PANTHER" id="PTHR22826:SF49">
    <property type="entry name" value="KALIRIN"/>
    <property type="match status" value="1"/>
</dbReference>
<evidence type="ECO:0000259" key="3">
    <source>
        <dbReference type="Pfam" id="PF23323"/>
    </source>
</evidence>
<dbReference type="Proteomes" id="UP000261380">
    <property type="component" value="Unplaced"/>
</dbReference>
<dbReference type="Gene3D" id="1.20.58.60">
    <property type="match status" value="1"/>
</dbReference>
<feature type="domain" description="Kalirin/TRIO-like spectrin repeats" evidence="3">
    <location>
        <begin position="105"/>
        <end position="220"/>
    </location>
</feature>
<dbReference type="SUPFAM" id="SSF46966">
    <property type="entry name" value="Spectrin repeat"/>
    <property type="match status" value="2"/>
</dbReference>
<feature type="coiled-coil region" evidence="2">
    <location>
        <begin position="195"/>
        <end position="222"/>
    </location>
</feature>
<dbReference type="GO" id="GO:0035556">
    <property type="term" value="P:intracellular signal transduction"/>
    <property type="evidence" value="ECO:0007669"/>
    <property type="project" value="TreeGrafter"/>
</dbReference>
<evidence type="ECO:0000313" key="4">
    <source>
        <dbReference type="Ensembl" id="ENSXCOP00000022323.1"/>
    </source>
</evidence>
<keyword evidence="1" id="KW-0344">Guanine-nucleotide releasing factor</keyword>
<dbReference type="GO" id="GO:0005085">
    <property type="term" value="F:guanyl-nucleotide exchange factor activity"/>
    <property type="evidence" value="ECO:0007669"/>
    <property type="project" value="UniProtKB-KW"/>
</dbReference>
<evidence type="ECO:0000313" key="5">
    <source>
        <dbReference type="Proteomes" id="UP000261380"/>
    </source>
</evidence>
<dbReference type="InterPro" id="IPR058918">
    <property type="entry name" value="KALRN/TRIO-like_spectrin"/>
</dbReference>
<feature type="coiled-coil region" evidence="2">
    <location>
        <begin position="72"/>
        <end position="99"/>
    </location>
</feature>
<reference evidence="4" key="1">
    <citation type="submission" date="2025-08" db="UniProtKB">
        <authorList>
            <consortium name="Ensembl"/>
        </authorList>
    </citation>
    <scope>IDENTIFICATION</scope>
</reference>
<dbReference type="GO" id="GO:0019898">
    <property type="term" value="C:extrinsic component of membrane"/>
    <property type="evidence" value="ECO:0007669"/>
    <property type="project" value="TreeGrafter"/>
</dbReference>
<keyword evidence="5" id="KW-1185">Reference proteome</keyword>
<protein>
    <recommendedName>
        <fullName evidence="3">Kalirin/TRIO-like spectrin repeats domain-containing protein</fullName>
    </recommendedName>
</protein>
<dbReference type="STRING" id="32473.ENSXCOP00000022323"/>
<accession>A0A3B5MDI1</accession>
<organism evidence="4 5">
    <name type="scientific">Xiphophorus couchianus</name>
    <name type="common">Monterrey platyfish</name>
    <dbReference type="NCBI Taxonomy" id="32473"/>
    <lineage>
        <taxon>Eukaryota</taxon>
        <taxon>Metazoa</taxon>
        <taxon>Chordata</taxon>
        <taxon>Craniata</taxon>
        <taxon>Vertebrata</taxon>
        <taxon>Euteleostomi</taxon>
        <taxon>Actinopterygii</taxon>
        <taxon>Neopterygii</taxon>
        <taxon>Teleostei</taxon>
        <taxon>Neoteleostei</taxon>
        <taxon>Acanthomorphata</taxon>
        <taxon>Ovalentaria</taxon>
        <taxon>Atherinomorphae</taxon>
        <taxon>Cyprinodontiformes</taxon>
        <taxon>Poeciliidae</taxon>
        <taxon>Poeciliinae</taxon>
        <taxon>Xiphophorus</taxon>
    </lineage>
</organism>
<feature type="coiled-coil region" evidence="2">
    <location>
        <begin position="260"/>
        <end position="287"/>
    </location>
</feature>
<evidence type="ECO:0000256" key="2">
    <source>
        <dbReference type="SAM" id="Coils"/>
    </source>
</evidence>
<dbReference type="PANTHER" id="PTHR22826">
    <property type="entry name" value="RHO GUANINE EXCHANGE FACTOR-RELATED"/>
    <property type="match status" value="1"/>
</dbReference>
<dbReference type="GeneTree" id="ENSGT00940000155248"/>
<dbReference type="GO" id="GO:0005737">
    <property type="term" value="C:cytoplasm"/>
    <property type="evidence" value="ECO:0007669"/>
    <property type="project" value="TreeGrafter"/>
</dbReference>
<proteinExistence type="predicted"/>
<sequence>NDLLSSSSAPQLSVWMEGLQKQLTSDLLVCPDTVEALQALISQQQQQQANTQVRRGLNPSRCACFRPQGSSVAHVESVLQQLEESHTQLEELFHQKKIRLDIFLQFRILQQCTLEVTPADANPEQLAQDKLALGQSRLAEATPESLTLAQQRIHRHMERRLAMNNMIYEVIQQGHDLQQYITEVQASGMELSEAEGGLMAQVEELQRLLQDKQKELQQIADHTHTYLEQNLQLRHLQSQVKQVLGWISEGEMKLSSCMLNSSCLSEAEQLQREHERLQQTIEVTADTPTRNKTFNPKICHNK</sequence>
<dbReference type="GO" id="GO:0007411">
    <property type="term" value="P:axon guidance"/>
    <property type="evidence" value="ECO:0007669"/>
    <property type="project" value="TreeGrafter"/>
</dbReference>
<reference evidence="4" key="2">
    <citation type="submission" date="2025-09" db="UniProtKB">
        <authorList>
            <consortium name="Ensembl"/>
        </authorList>
    </citation>
    <scope>IDENTIFICATION</scope>
</reference>
<dbReference type="AlphaFoldDB" id="A0A3B5MDI1"/>
<evidence type="ECO:0000256" key="1">
    <source>
        <dbReference type="ARBA" id="ARBA00022658"/>
    </source>
</evidence>